<keyword evidence="5" id="KW-1185">Reference proteome</keyword>
<dbReference type="PANTHER" id="PTHR31988">
    <property type="entry name" value="ESTERASE, PUTATIVE (DUF303)-RELATED"/>
    <property type="match status" value="1"/>
</dbReference>
<reference evidence="4" key="2">
    <citation type="submission" date="2021-03" db="UniProtKB">
        <authorList>
            <consortium name="EnsemblPlants"/>
        </authorList>
    </citation>
    <scope>IDENTIFICATION</scope>
</reference>
<protein>
    <recommendedName>
        <fullName evidence="3">Sialate O-acetylesterase domain-containing protein</fullName>
    </recommendedName>
</protein>
<evidence type="ECO:0000313" key="4">
    <source>
        <dbReference type="EnsemblPlants" id="AUR62043034-RA:cds"/>
    </source>
</evidence>
<dbReference type="InterPro" id="IPR036514">
    <property type="entry name" value="SGNH_hydro_sf"/>
</dbReference>
<dbReference type="Pfam" id="PF03629">
    <property type="entry name" value="SASA"/>
    <property type="match status" value="2"/>
</dbReference>
<dbReference type="Gene3D" id="3.40.50.1110">
    <property type="entry name" value="SGNH hydrolase"/>
    <property type="match status" value="2"/>
</dbReference>
<dbReference type="PANTHER" id="PTHR31988:SF13">
    <property type="entry name" value="CARBOHYDRATE ESTERASE PLANT-LIKE PROTEIN"/>
    <property type="match status" value="1"/>
</dbReference>
<name>A0A803NAJ4_CHEQI</name>
<keyword evidence="1" id="KW-0378">Hydrolase</keyword>
<organism evidence="4 5">
    <name type="scientific">Chenopodium quinoa</name>
    <name type="common">Quinoa</name>
    <dbReference type="NCBI Taxonomy" id="63459"/>
    <lineage>
        <taxon>Eukaryota</taxon>
        <taxon>Viridiplantae</taxon>
        <taxon>Streptophyta</taxon>
        <taxon>Embryophyta</taxon>
        <taxon>Tracheophyta</taxon>
        <taxon>Spermatophyta</taxon>
        <taxon>Magnoliopsida</taxon>
        <taxon>eudicotyledons</taxon>
        <taxon>Gunneridae</taxon>
        <taxon>Pentapetalae</taxon>
        <taxon>Caryophyllales</taxon>
        <taxon>Chenopodiaceae</taxon>
        <taxon>Chenopodioideae</taxon>
        <taxon>Atripliceae</taxon>
        <taxon>Chenopodium</taxon>
    </lineage>
</organism>
<dbReference type="Proteomes" id="UP000596660">
    <property type="component" value="Unplaced"/>
</dbReference>
<evidence type="ECO:0000256" key="1">
    <source>
        <dbReference type="ARBA" id="ARBA00022801"/>
    </source>
</evidence>
<dbReference type="Gramene" id="AUR62043034-RA">
    <property type="protein sequence ID" value="AUR62043034-RA:cds"/>
    <property type="gene ID" value="AUR62043034"/>
</dbReference>
<feature type="domain" description="Sialate O-acetylesterase" evidence="3">
    <location>
        <begin position="274"/>
        <end position="391"/>
    </location>
</feature>
<dbReference type="InterPro" id="IPR052940">
    <property type="entry name" value="Carb_Esterase_6"/>
</dbReference>
<evidence type="ECO:0000313" key="5">
    <source>
        <dbReference type="Proteomes" id="UP000596660"/>
    </source>
</evidence>
<proteinExistence type="predicted"/>
<dbReference type="InterPro" id="IPR005181">
    <property type="entry name" value="SASA"/>
</dbReference>
<dbReference type="SUPFAM" id="SSF52266">
    <property type="entry name" value="SGNH hydrolase"/>
    <property type="match status" value="2"/>
</dbReference>
<feature type="domain" description="Sialate O-acetylesterase" evidence="3">
    <location>
        <begin position="156"/>
        <end position="234"/>
    </location>
</feature>
<sequence>MANRSIGLIYWDMRTMSEEDDDTIKVPRNEVFDYPPEPPSTLSDYILDETDEGSENNASGSKQGSSQSDAAPGGSEAGSRLSASNEEFEGSKVMATSSAAAEEAASEERSGGETSTSQEDFSPYFTHITANTQRAMEGQNRPLVPSQPSQKLQKQMVDDFKTPGKSRKHVVHKPPITSGEGRYIEEVRQAQMGVDLLNLVTVDAKGLPLEPDNLHLTTQAQVELGEKLAHTFLQFLPGHVQNGTGSYHPSASPAAISSVLMRNRVGCRLMNHFVDIDLNKTCGIGPGIAFANAVESLGGSSKFGFMGLVPCAVGGTKISQWERGTNLYNQLITRAKAATLGGGRTRAVLWYQGEADTVKLEDAKAYRGRMENFISDLRSDLGDPSLLIIQVINLVN</sequence>
<accession>A0A803NAJ4</accession>
<reference evidence="4" key="1">
    <citation type="journal article" date="2017" name="Nature">
        <title>The genome of Chenopodium quinoa.</title>
        <authorList>
            <person name="Jarvis D.E."/>
            <person name="Ho Y.S."/>
            <person name="Lightfoot D.J."/>
            <person name="Schmoeckel S.M."/>
            <person name="Li B."/>
            <person name="Borm T.J.A."/>
            <person name="Ohyanagi H."/>
            <person name="Mineta K."/>
            <person name="Michell C.T."/>
            <person name="Saber N."/>
            <person name="Kharbatia N.M."/>
            <person name="Rupper R.R."/>
            <person name="Sharp A.R."/>
            <person name="Dally N."/>
            <person name="Boughton B.A."/>
            <person name="Woo Y.H."/>
            <person name="Gao G."/>
            <person name="Schijlen E.G.W.M."/>
            <person name="Guo X."/>
            <person name="Momin A.A."/>
            <person name="Negrao S."/>
            <person name="Al-Babili S."/>
            <person name="Gehring C."/>
            <person name="Roessner U."/>
            <person name="Jung C."/>
            <person name="Murphy K."/>
            <person name="Arold S.T."/>
            <person name="Gojobori T."/>
            <person name="van der Linden C.G."/>
            <person name="van Loo E.N."/>
            <person name="Jellen E.N."/>
            <person name="Maughan P.J."/>
            <person name="Tester M."/>
        </authorList>
    </citation>
    <scope>NUCLEOTIDE SEQUENCE [LARGE SCALE GENOMIC DNA]</scope>
    <source>
        <strain evidence="4">cv. PI 614886</strain>
    </source>
</reference>
<dbReference type="AlphaFoldDB" id="A0A803NAJ4"/>
<evidence type="ECO:0000259" key="3">
    <source>
        <dbReference type="Pfam" id="PF03629"/>
    </source>
</evidence>
<feature type="compositionally biased region" description="Polar residues" evidence="2">
    <location>
        <begin position="55"/>
        <end position="69"/>
    </location>
</feature>
<feature type="region of interest" description="Disordered" evidence="2">
    <location>
        <begin position="14"/>
        <end position="123"/>
    </location>
</feature>
<evidence type="ECO:0000256" key="2">
    <source>
        <dbReference type="SAM" id="MobiDB-lite"/>
    </source>
</evidence>
<dbReference type="GO" id="GO:0016787">
    <property type="term" value="F:hydrolase activity"/>
    <property type="evidence" value="ECO:0007669"/>
    <property type="project" value="UniProtKB-KW"/>
</dbReference>
<dbReference type="EnsemblPlants" id="AUR62043034-RA">
    <property type="protein sequence ID" value="AUR62043034-RA:cds"/>
    <property type="gene ID" value="AUR62043034"/>
</dbReference>